<reference evidence="3 4" key="2">
    <citation type="journal article" date="2012" name="Stand. Genomic Sci.">
        <title>Complete genome sequence of the sulfate-reducing firmicute Desulfotomaculum ruminis type strain (DL(T)).</title>
        <authorList>
            <person name="Spring S."/>
            <person name="Visser M."/>
            <person name="Lu M."/>
            <person name="Copeland A."/>
            <person name="Lapidus A."/>
            <person name="Lucas S."/>
            <person name="Cheng J.F."/>
            <person name="Han C."/>
            <person name="Tapia R."/>
            <person name="Goodwin L.A."/>
            <person name="Pitluck S."/>
            <person name="Ivanova N."/>
            <person name="Land M."/>
            <person name="Hauser L."/>
            <person name="Larimer F."/>
            <person name="Rohde M."/>
            <person name="Goker M."/>
            <person name="Detter J.C."/>
            <person name="Kyrpides N.C."/>
            <person name="Woyke T."/>
            <person name="Schaap P.J."/>
            <person name="Plugge C.M."/>
            <person name="Muyzer G."/>
            <person name="Kuever J."/>
            <person name="Pereira I.A."/>
            <person name="Parshina S.N."/>
            <person name="Bernier-Latmani R."/>
            <person name="Stams A.J."/>
            <person name="Klenk H.P."/>
        </authorList>
    </citation>
    <scope>NUCLEOTIDE SEQUENCE [LARGE SCALE GENOMIC DNA]</scope>
    <source>
        <strain evidence="4">ATCC 23193 / DSM 2154 / NCIB 8452 / DL</strain>
    </source>
</reference>
<evidence type="ECO:0000313" key="4">
    <source>
        <dbReference type="Proteomes" id="UP000009234"/>
    </source>
</evidence>
<evidence type="ECO:0000256" key="1">
    <source>
        <dbReference type="SAM" id="MobiDB-lite"/>
    </source>
</evidence>
<dbReference type="eggNOG" id="COG0551">
    <property type="taxonomic scope" value="Bacteria"/>
</dbReference>
<dbReference type="PROSITE" id="PS50965">
    <property type="entry name" value="NERD"/>
    <property type="match status" value="1"/>
</dbReference>
<evidence type="ECO:0000313" key="3">
    <source>
        <dbReference type="EMBL" id="AEG60850.1"/>
    </source>
</evidence>
<feature type="region of interest" description="Disordered" evidence="1">
    <location>
        <begin position="1"/>
        <end position="20"/>
    </location>
</feature>
<dbReference type="OrthoDB" id="9813328at2"/>
<sequence length="203" mass="22640">MATVLKWPGKEKSKAGKPPSRSGVLGFFLGLFDPVEPMGKGLAGEIKVARQLSRDLGDAWIIINDFKIITAGGRTQIDHLVLGPPGIFCLETKNWQTAACNDQGHWFRWQRGGWLPQKSPVEQNQGKIKRLEEMLKPVDAGVKVQGIIVFANPGKFDFSLARLPDDTKVFGLPGLLQWFNGLEQENRVYSKEALEKFIPVLMK</sequence>
<dbReference type="Pfam" id="PF08378">
    <property type="entry name" value="NERD"/>
    <property type="match status" value="1"/>
</dbReference>
<dbReference type="EMBL" id="CP002780">
    <property type="protein sequence ID" value="AEG60850.1"/>
    <property type="molecule type" value="Genomic_DNA"/>
</dbReference>
<dbReference type="RefSeq" id="WP_013842606.1">
    <property type="nucleotide sequence ID" value="NC_015589.1"/>
</dbReference>
<dbReference type="Proteomes" id="UP000009234">
    <property type="component" value="Chromosome"/>
</dbReference>
<dbReference type="STRING" id="696281.Desru_2624"/>
<evidence type="ECO:0000259" key="2">
    <source>
        <dbReference type="PROSITE" id="PS50965"/>
    </source>
</evidence>
<keyword evidence="4" id="KW-1185">Reference proteome</keyword>
<dbReference type="AlphaFoldDB" id="F6DQF6"/>
<dbReference type="HOGENOM" id="CLU_1347099_0_0_9"/>
<dbReference type="KEGG" id="dru:Desru_2624"/>
<dbReference type="InterPro" id="IPR011528">
    <property type="entry name" value="NERD"/>
</dbReference>
<organism evidence="3 4">
    <name type="scientific">Desulforamulus ruminis (strain ATCC 23193 / DSM 2154 / NCIMB 8452 / DL)</name>
    <name type="common">Desulfotomaculum ruminis</name>
    <dbReference type="NCBI Taxonomy" id="696281"/>
    <lineage>
        <taxon>Bacteria</taxon>
        <taxon>Bacillati</taxon>
        <taxon>Bacillota</taxon>
        <taxon>Clostridia</taxon>
        <taxon>Eubacteriales</taxon>
        <taxon>Peptococcaceae</taxon>
        <taxon>Desulforamulus</taxon>
    </lineage>
</organism>
<proteinExistence type="predicted"/>
<feature type="domain" description="NERD" evidence="2">
    <location>
        <begin position="40"/>
        <end position="154"/>
    </location>
</feature>
<gene>
    <name evidence="3" type="ordered locus">Desru_2624</name>
</gene>
<name>F6DQF6_DESRL</name>
<accession>F6DQF6</accession>
<protein>
    <submittedName>
        <fullName evidence="3">NERD domain protein</fullName>
    </submittedName>
</protein>
<reference evidence="4" key="1">
    <citation type="submission" date="2011-05" db="EMBL/GenBank/DDBJ databases">
        <title>Complete sequence of Desulfotomaculum ruminis DSM 2154.</title>
        <authorList>
            <person name="Lucas S."/>
            <person name="Copeland A."/>
            <person name="Lapidus A."/>
            <person name="Cheng J.-F."/>
            <person name="Goodwin L."/>
            <person name="Pitluck S."/>
            <person name="Lu M."/>
            <person name="Detter J.C."/>
            <person name="Han C."/>
            <person name="Tapia R."/>
            <person name="Land M."/>
            <person name="Hauser L."/>
            <person name="Kyrpides N."/>
            <person name="Ivanova N."/>
            <person name="Mikhailova N."/>
            <person name="Pagani I."/>
            <person name="Stams A.J.M."/>
            <person name="Plugge C.M."/>
            <person name="Muyzer G."/>
            <person name="Kuever J."/>
            <person name="Parshina S.N."/>
            <person name="Ivanova A.E."/>
            <person name="Nazina T.N."/>
            <person name="Brambilla E."/>
            <person name="Spring S."/>
            <person name="Klenk H.-P."/>
            <person name="Woyke T."/>
        </authorList>
    </citation>
    <scope>NUCLEOTIDE SEQUENCE [LARGE SCALE GENOMIC DNA]</scope>
    <source>
        <strain evidence="4">ATCC 23193 / DSM 2154 / NCIB 8452 / DL</strain>
    </source>
</reference>